<organism evidence="2 3">
    <name type="scientific">Desmophyllum pertusum</name>
    <dbReference type="NCBI Taxonomy" id="174260"/>
    <lineage>
        <taxon>Eukaryota</taxon>
        <taxon>Metazoa</taxon>
        <taxon>Cnidaria</taxon>
        <taxon>Anthozoa</taxon>
        <taxon>Hexacorallia</taxon>
        <taxon>Scleractinia</taxon>
        <taxon>Caryophylliina</taxon>
        <taxon>Caryophylliidae</taxon>
        <taxon>Desmophyllum</taxon>
    </lineage>
</organism>
<evidence type="ECO:0000256" key="1">
    <source>
        <dbReference type="SAM" id="MobiDB-lite"/>
    </source>
</evidence>
<sequence>MDGRDIVEDLRCKLEEIPENNKPRFYKFRVEYFERKANGLNDEKVGDGEVMLILPRHPDEGKPTSADSSRTWDDYTRHTTQPMSSKHWGAGPDLEAGEVDRLNGCCCECCHVSCCKVCCGIFCGMFPHHVTLNQFFTPTMFSAYHREGYRACLDAELERFFSGTETGEDK</sequence>
<dbReference type="Proteomes" id="UP001163046">
    <property type="component" value="Unassembled WGS sequence"/>
</dbReference>
<dbReference type="EMBL" id="MU825403">
    <property type="protein sequence ID" value="KAJ7392057.1"/>
    <property type="molecule type" value="Genomic_DNA"/>
</dbReference>
<evidence type="ECO:0000313" key="3">
    <source>
        <dbReference type="Proteomes" id="UP001163046"/>
    </source>
</evidence>
<dbReference type="AlphaFoldDB" id="A0A9X0A286"/>
<reference evidence="2" key="1">
    <citation type="submission" date="2023-01" db="EMBL/GenBank/DDBJ databases">
        <title>Genome assembly of the deep-sea coral Lophelia pertusa.</title>
        <authorList>
            <person name="Herrera S."/>
            <person name="Cordes E."/>
        </authorList>
    </citation>
    <scope>NUCLEOTIDE SEQUENCE</scope>
    <source>
        <strain evidence="2">USNM1676648</strain>
        <tissue evidence="2">Polyp</tissue>
    </source>
</reference>
<protein>
    <submittedName>
        <fullName evidence="2">Uncharacterized protein</fullName>
    </submittedName>
</protein>
<dbReference type="OrthoDB" id="5985887at2759"/>
<keyword evidence="3" id="KW-1185">Reference proteome</keyword>
<evidence type="ECO:0000313" key="2">
    <source>
        <dbReference type="EMBL" id="KAJ7392057.1"/>
    </source>
</evidence>
<proteinExistence type="predicted"/>
<feature type="region of interest" description="Disordered" evidence="1">
    <location>
        <begin position="54"/>
        <end position="78"/>
    </location>
</feature>
<name>A0A9X0A286_9CNID</name>
<comment type="caution">
    <text evidence="2">The sequence shown here is derived from an EMBL/GenBank/DDBJ whole genome shotgun (WGS) entry which is preliminary data.</text>
</comment>
<accession>A0A9X0A286</accession>
<gene>
    <name evidence="2" type="ORF">OS493_015003</name>
</gene>